<feature type="compositionally biased region" description="Gly residues" evidence="1">
    <location>
        <begin position="358"/>
        <end position="369"/>
    </location>
</feature>
<organism evidence="2 3">
    <name type="scientific">Capsaspora owczarzaki (strain ATCC 30864)</name>
    <dbReference type="NCBI Taxonomy" id="595528"/>
    <lineage>
        <taxon>Eukaryota</taxon>
        <taxon>Filasterea</taxon>
        <taxon>Capsaspora</taxon>
    </lineage>
</organism>
<feature type="region of interest" description="Disordered" evidence="1">
    <location>
        <begin position="485"/>
        <end position="551"/>
    </location>
</feature>
<feature type="region of interest" description="Disordered" evidence="1">
    <location>
        <begin position="247"/>
        <end position="292"/>
    </location>
</feature>
<evidence type="ECO:0000313" key="2">
    <source>
        <dbReference type="EMBL" id="KJE95132.1"/>
    </source>
</evidence>
<feature type="region of interest" description="Disordered" evidence="1">
    <location>
        <begin position="305"/>
        <end position="446"/>
    </location>
</feature>
<feature type="compositionally biased region" description="Polar residues" evidence="1">
    <location>
        <begin position="485"/>
        <end position="497"/>
    </location>
</feature>
<accession>A0A0D2VUT5</accession>
<evidence type="ECO:0000256" key="1">
    <source>
        <dbReference type="SAM" id="MobiDB-lite"/>
    </source>
</evidence>
<dbReference type="RefSeq" id="XP_004346288.1">
    <property type="nucleotide sequence ID" value="XM_004346238.2"/>
</dbReference>
<sequence length="794" mass="81738">MAINHRSKADFYFDHDHGDDDGAAIAVGAAGAEQDDGRPLSRSSLPPSLLMMQSQSQSQQQQQQPLANLHLQQWATSHQLGDLPSSSPLFPSAIMLNASNAAAASPLLGPTSAAAAAAAAAGGQTRGGGGKPQQQTSGGKQIQPNPEKSVSPSISANELQAGLLIGSDPRARDQNSTAGSVQPSSQSQTAQNTQGASQSQGQGQAYGASQGAPGTLLHPQAQAQGLGGIGDQAEMLRSAAAAAASSSITSAGHEQHHGAARLGRARSQSTGSVVSATSTDSSSSNASAPASSLHLIRQPHDSNSATAVFPASTHPAPRGSNGGNPSLVLPQSSSSSSSSRAAGTVVVVPSHSNSGAAAAGGGGGGGGGNNAVVRPQSPTTPVSPLVPPHFMVNSPLPQLQPHQQPPHLHQQQQQPQSPQHAQAHQQQQQQQQQQPSPPPQPCSPATTVIVGLSELIITDRANARGDIFVLDRNMQKLFTCQTQGFVSPNTPVVSSPESHGPPSARHSADESGIAPPASTTPVSAADATFANIPSVNQRPKPQSTSPTGSLGSDYAMSSGVLVIPSEYRCMQFTIVDTAGDLLLTIRSQRKGGRGRWFRKACISIYREGRLVATIKKRRAMPSFLELLGFGKALQADPAATSPFAIHSANLSAGSHDSDVVDGNDILRLSSPNTGAATSGTGPAGSSSSSSSANGSSARTANFAVDKRIRAHIKLVEERRELGDEALISIARNSTSNNYEFRRCGSGFLSAALLMGGSRKILGKDGFRHTAWIGADNDADIILACMLMIYRGELE</sequence>
<gene>
    <name evidence="2" type="ORF">CAOG_005615</name>
</gene>
<dbReference type="InParanoid" id="A0A0D2VUT5"/>
<feature type="region of interest" description="Disordered" evidence="1">
    <location>
        <begin position="670"/>
        <end position="696"/>
    </location>
</feature>
<dbReference type="EMBL" id="KE346368">
    <property type="protein sequence ID" value="KJE95132.1"/>
    <property type="molecule type" value="Genomic_DNA"/>
</dbReference>
<feature type="compositionally biased region" description="Polar residues" evidence="1">
    <location>
        <begin position="531"/>
        <end position="550"/>
    </location>
</feature>
<feature type="compositionally biased region" description="Low complexity" evidence="1">
    <location>
        <begin position="267"/>
        <end position="292"/>
    </location>
</feature>
<evidence type="ECO:0000313" key="3">
    <source>
        <dbReference type="Proteomes" id="UP000008743"/>
    </source>
</evidence>
<reference evidence="3" key="1">
    <citation type="submission" date="2011-02" db="EMBL/GenBank/DDBJ databases">
        <title>The Genome Sequence of Capsaspora owczarzaki ATCC 30864.</title>
        <authorList>
            <person name="Russ C."/>
            <person name="Cuomo C."/>
            <person name="Burger G."/>
            <person name="Gray M.W."/>
            <person name="Holland P.W.H."/>
            <person name="King N."/>
            <person name="Lang F.B.F."/>
            <person name="Roger A.J."/>
            <person name="Ruiz-Trillo I."/>
            <person name="Young S.K."/>
            <person name="Zeng Q."/>
            <person name="Gargeya S."/>
            <person name="Alvarado L."/>
            <person name="Berlin A."/>
            <person name="Chapman S.B."/>
            <person name="Chen Z."/>
            <person name="Freedman E."/>
            <person name="Gellesch M."/>
            <person name="Goldberg J."/>
            <person name="Griggs A."/>
            <person name="Gujja S."/>
            <person name="Heilman E."/>
            <person name="Heiman D."/>
            <person name="Howarth C."/>
            <person name="Mehta T."/>
            <person name="Neiman D."/>
            <person name="Pearson M."/>
            <person name="Roberts A."/>
            <person name="Saif S."/>
            <person name="Shea T."/>
            <person name="Shenoy N."/>
            <person name="Sisk P."/>
            <person name="Stolte C."/>
            <person name="Sykes S."/>
            <person name="White J."/>
            <person name="Yandava C."/>
            <person name="Haas B."/>
            <person name="Nusbaum C."/>
            <person name="Birren B."/>
        </authorList>
    </citation>
    <scope>NUCLEOTIDE SEQUENCE</scope>
    <source>
        <strain evidence="3">ATCC 30864</strain>
    </source>
</reference>
<feature type="compositionally biased region" description="Low complexity" evidence="1">
    <location>
        <begin position="514"/>
        <end position="528"/>
    </location>
</feature>
<feature type="region of interest" description="Disordered" evidence="1">
    <location>
        <begin position="168"/>
        <end position="218"/>
    </location>
</feature>
<feature type="region of interest" description="Disordered" evidence="1">
    <location>
        <begin position="31"/>
        <end position="67"/>
    </location>
</feature>
<feature type="compositionally biased region" description="Polar residues" evidence="1">
    <location>
        <begin position="132"/>
        <end position="153"/>
    </location>
</feature>
<feature type="compositionally biased region" description="Low complexity" evidence="1">
    <location>
        <begin position="40"/>
        <end position="67"/>
    </location>
</feature>
<feature type="compositionally biased region" description="Low complexity" evidence="1">
    <location>
        <begin position="182"/>
        <end position="214"/>
    </location>
</feature>
<keyword evidence="3" id="KW-1185">Reference proteome</keyword>
<dbReference type="AlphaFoldDB" id="A0A0D2VUT5"/>
<protein>
    <submittedName>
        <fullName evidence="2">Uncharacterized protein</fullName>
    </submittedName>
</protein>
<name>A0A0D2VUT5_CAPO3</name>
<feature type="compositionally biased region" description="Low complexity" evidence="1">
    <location>
        <begin position="394"/>
        <end position="434"/>
    </location>
</feature>
<feature type="region of interest" description="Disordered" evidence="1">
    <location>
        <begin position="119"/>
        <end position="153"/>
    </location>
</feature>
<proteinExistence type="predicted"/>
<dbReference type="Proteomes" id="UP000008743">
    <property type="component" value="Unassembled WGS sequence"/>
</dbReference>